<dbReference type="RefSeq" id="WP_264226071.1">
    <property type="nucleotide sequence ID" value="NZ_CP107716.1"/>
</dbReference>
<keyword evidence="2" id="KW-1185">Reference proteome</keyword>
<evidence type="ECO:0008006" key="3">
    <source>
        <dbReference type="Google" id="ProtNLM"/>
    </source>
</evidence>
<dbReference type="EMBL" id="CP107716">
    <property type="protein sequence ID" value="UYQ72438.1"/>
    <property type="molecule type" value="Genomic_DNA"/>
</dbReference>
<dbReference type="Proteomes" id="UP001163882">
    <property type="component" value="Chromosome"/>
</dbReference>
<organism evidence="1 2">
    <name type="scientific">Pelagibacterium flavum</name>
    <dbReference type="NCBI Taxonomy" id="2984530"/>
    <lineage>
        <taxon>Bacteria</taxon>
        <taxon>Pseudomonadati</taxon>
        <taxon>Pseudomonadota</taxon>
        <taxon>Alphaproteobacteria</taxon>
        <taxon>Hyphomicrobiales</taxon>
        <taxon>Devosiaceae</taxon>
        <taxon>Pelagibacterium</taxon>
    </lineage>
</organism>
<accession>A0ABY6IPA4</accession>
<sequence>MSDYETILYVERESVARLMVTALQAHGFSPREITDGGLPGIGAGLTGKGLAIAVPAREARDAKPLAEALLKDMLAR</sequence>
<protein>
    <recommendedName>
        <fullName evidence="3">DUF2007 domain-containing protein</fullName>
    </recommendedName>
</protein>
<evidence type="ECO:0000313" key="2">
    <source>
        <dbReference type="Proteomes" id="UP001163882"/>
    </source>
</evidence>
<proteinExistence type="predicted"/>
<gene>
    <name evidence="1" type="ORF">OF122_01205</name>
</gene>
<reference evidence="1" key="1">
    <citation type="submission" date="2022-10" db="EMBL/GenBank/DDBJ databases">
        <title>YIM 151497 complete genome.</title>
        <authorList>
            <person name="Chen X."/>
        </authorList>
    </citation>
    <scope>NUCLEOTIDE SEQUENCE</scope>
    <source>
        <strain evidence="1">YIM 151497</strain>
    </source>
</reference>
<evidence type="ECO:0000313" key="1">
    <source>
        <dbReference type="EMBL" id="UYQ72438.1"/>
    </source>
</evidence>
<name>A0ABY6IPA4_9HYPH</name>